<proteinExistence type="predicted"/>
<dbReference type="PANTHER" id="PTHR31896">
    <property type="entry name" value="FAMILY REGULATORY PROTEIN, PUTATIVE (AFU_ORTHOLOGUE AFUA_3G14730)-RELATED"/>
    <property type="match status" value="1"/>
</dbReference>
<dbReference type="EMBL" id="JBFTWV010000140">
    <property type="protein sequence ID" value="KAL2785563.1"/>
    <property type="molecule type" value="Genomic_DNA"/>
</dbReference>
<evidence type="ECO:0000313" key="4">
    <source>
        <dbReference type="Proteomes" id="UP001610563"/>
    </source>
</evidence>
<gene>
    <name evidence="3" type="ORF">BJX66DRAFT_329188</name>
</gene>
<keyword evidence="1" id="KW-0808">Transferase</keyword>
<keyword evidence="2" id="KW-0012">Acyltransferase</keyword>
<evidence type="ECO:0000256" key="1">
    <source>
        <dbReference type="ARBA" id="ARBA00022679"/>
    </source>
</evidence>
<accession>A0ABR4FRB6</accession>
<comment type="caution">
    <text evidence="3">The sequence shown here is derived from an EMBL/GenBank/DDBJ whole genome shotgun (WGS) entry which is preliminary data.</text>
</comment>
<dbReference type="Proteomes" id="UP001610563">
    <property type="component" value="Unassembled WGS sequence"/>
</dbReference>
<evidence type="ECO:0000256" key="2">
    <source>
        <dbReference type="ARBA" id="ARBA00023315"/>
    </source>
</evidence>
<name>A0ABR4FRB6_9EURO</name>
<keyword evidence="4" id="KW-1185">Reference proteome</keyword>
<dbReference type="Gene3D" id="3.30.559.10">
    <property type="entry name" value="Chloramphenicol acetyltransferase-like domain"/>
    <property type="match status" value="2"/>
</dbReference>
<organism evidence="3 4">
    <name type="scientific">Aspergillus keveii</name>
    <dbReference type="NCBI Taxonomy" id="714993"/>
    <lineage>
        <taxon>Eukaryota</taxon>
        <taxon>Fungi</taxon>
        <taxon>Dikarya</taxon>
        <taxon>Ascomycota</taxon>
        <taxon>Pezizomycotina</taxon>
        <taxon>Eurotiomycetes</taxon>
        <taxon>Eurotiomycetidae</taxon>
        <taxon>Eurotiales</taxon>
        <taxon>Aspergillaceae</taxon>
        <taxon>Aspergillus</taxon>
        <taxon>Aspergillus subgen. Nidulantes</taxon>
    </lineage>
</organism>
<reference evidence="3 4" key="1">
    <citation type="submission" date="2024-07" db="EMBL/GenBank/DDBJ databases">
        <title>Section-level genome sequencing and comparative genomics of Aspergillus sections Usti and Cavernicolus.</title>
        <authorList>
            <consortium name="Lawrence Berkeley National Laboratory"/>
            <person name="Nybo J.L."/>
            <person name="Vesth T.C."/>
            <person name="Theobald S."/>
            <person name="Frisvad J.C."/>
            <person name="Larsen T.O."/>
            <person name="Kjaerboelling I."/>
            <person name="Rothschild-Mancinelli K."/>
            <person name="Lyhne E.K."/>
            <person name="Kogle M.E."/>
            <person name="Barry K."/>
            <person name="Clum A."/>
            <person name="Na H."/>
            <person name="Ledsgaard L."/>
            <person name="Lin J."/>
            <person name="Lipzen A."/>
            <person name="Kuo A."/>
            <person name="Riley R."/>
            <person name="Mondo S."/>
            <person name="Labutti K."/>
            <person name="Haridas S."/>
            <person name="Pangalinan J."/>
            <person name="Salamov A.A."/>
            <person name="Simmons B.A."/>
            <person name="Magnuson J.K."/>
            <person name="Chen J."/>
            <person name="Drula E."/>
            <person name="Henrissat B."/>
            <person name="Wiebenga A."/>
            <person name="Lubbers R.J."/>
            <person name="Gomes A.C."/>
            <person name="Makela M.R."/>
            <person name="Stajich J."/>
            <person name="Grigoriev I.V."/>
            <person name="Mortensen U.H."/>
            <person name="De Vries R.P."/>
            <person name="Baker S.E."/>
            <person name="Andersen M.R."/>
        </authorList>
    </citation>
    <scope>NUCLEOTIDE SEQUENCE [LARGE SCALE GENOMIC DNA]</scope>
    <source>
        <strain evidence="3 4">CBS 209.92</strain>
    </source>
</reference>
<dbReference type="InterPro" id="IPR023213">
    <property type="entry name" value="CAT-like_dom_sf"/>
</dbReference>
<sequence>MGVRFEPIGLTPLDHIPGKIYIPYMLSFNSADPKIAVQTVRNGIKKLLDDVPWLADDVITHTDPETRGFIHPPKLPLNEIEILSVKHFEHDEDFQSHSDVQFLFAFSWVHQVFDGSGAGTVLESLSECCRAAAAFNSNISSEQWGAMESAMGAATSTHRLTFCPSKVAALKAKRLSFFSSSDIVAAVLSISIDRAMHAEPADPANPRWTITAADLRHRVNPPLPDTYLGNMIYAAWKPIDCGRIRDLRNQDNDADLLHVTQLASQVRTRIGQLNEVTAYSCSTRVAETGNWYETEDNAPNCYALDFGPGLGYIEDFKPGFALIPGACIVLPRRTREVEPDATVPWEVPVTFMVGQHETLHQRHVDKGTGVSSDRGK</sequence>
<dbReference type="PANTHER" id="PTHR31896:SF64">
    <property type="entry name" value="TRICHOTHECENE 3-O-ACETYLTRANSFERASE"/>
    <property type="match status" value="1"/>
</dbReference>
<dbReference type="InterPro" id="IPR051283">
    <property type="entry name" value="Sec_Metabolite_Acyltrans"/>
</dbReference>
<evidence type="ECO:0000313" key="3">
    <source>
        <dbReference type="EMBL" id="KAL2785563.1"/>
    </source>
</evidence>
<protein>
    <submittedName>
        <fullName evidence="3">Uncharacterized protein</fullName>
    </submittedName>
</protein>